<dbReference type="AlphaFoldDB" id="A0A9J5W055"/>
<proteinExistence type="predicted"/>
<dbReference type="Proteomes" id="UP000824120">
    <property type="component" value="Unassembled WGS sequence"/>
</dbReference>
<protein>
    <submittedName>
        <fullName evidence="1">Uncharacterized protein</fullName>
    </submittedName>
</protein>
<evidence type="ECO:0000313" key="1">
    <source>
        <dbReference type="EMBL" id="KAG5568859.1"/>
    </source>
</evidence>
<sequence>MIPYSHTEVCPYFPIDFRFGLLKIKKVYLRLVMGMSANVWSFRLSGSFLVGCGVSTVLQHH</sequence>
<reference evidence="1" key="1">
    <citation type="submission" date="2020-09" db="EMBL/GenBank/DDBJ databases">
        <title>De no assembly of potato wild relative species, Solanum commersonii.</title>
        <authorList>
            <person name="Cho K."/>
        </authorList>
    </citation>
    <scope>NUCLEOTIDE SEQUENCE</scope>
    <source>
        <strain evidence="1">LZ3.2</strain>
        <tissue evidence="1">Leaf</tissue>
    </source>
</reference>
<comment type="caution">
    <text evidence="1">The sequence shown here is derived from an EMBL/GenBank/DDBJ whole genome shotgun (WGS) entry which is preliminary data.</text>
</comment>
<organism evidence="1 2">
    <name type="scientific">Solanum commersonii</name>
    <name type="common">Commerson's wild potato</name>
    <name type="synonym">Commerson's nightshade</name>
    <dbReference type="NCBI Taxonomy" id="4109"/>
    <lineage>
        <taxon>Eukaryota</taxon>
        <taxon>Viridiplantae</taxon>
        <taxon>Streptophyta</taxon>
        <taxon>Embryophyta</taxon>
        <taxon>Tracheophyta</taxon>
        <taxon>Spermatophyta</taxon>
        <taxon>Magnoliopsida</taxon>
        <taxon>eudicotyledons</taxon>
        <taxon>Gunneridae</taxon>
        <taxon>Pentapetalae</taxon>
        <taxon>asterids</taxon>
        <taxon>lamiids</taxon>
        <taxon>Solanales</taxon>
        <taxon>Solanaceae</taxon>
        <taxon>Solanoideae</taxon>
        <taxon>Solaneae</taxon>
        <taxon>Solanum</taxon>
    </lineage>
</organism>
<feature type="non-terminal residue" evidence="1">
    <location>
        <position position="61"/>
    </location>
</feature>
<gene>
    <name evidence="1" type="ORF">H5410_064128</name>
</gene>
<dbReference type="EMBL" id="JACXVP010000030">
    <property type="protein sequence ID" value="KAG5568859.1"/>
    <property type="molecule type" value="Genomic_DNA"/>
</dbReference>
<name>A0A9J5W055_SOLCO</name>
<keyword evidence="2" id="KW-1185">Reference proteome</keyword>
<accession>A0A9J5W055</accession>
<evidence type="ECO:0000313" key="2">
    <source>
        <dbReference type="Proteomes" id="UP000824120"/>
    </source>
</evidence>